<organism evidence="10 11">
    <name type="scientific">Roseovarius litoreus</name>
    <dbReference type="NCBI Taxonomy" id="1155722"/>
    <lineage>
        <taxon>Bacteria</taxon>
        <taxon>Pseudomonadati</taxon>
        <taxon>Pseudomonadota</taxon>
        <taxon>Alphaproteobacteria</taxon>
        <taxon>Rhodobacterales</taxon>
        <taxon>Roseobacteraceae</taxon>
        <taxon>Roseovarius</taxon>
    </lineage>
</organism>
<sequence length="555" mass="60693">MSVTTDTGPVLSADGKPLKRSLNKALRAQKLRALALIAPLLIFVLVTFIAPIADMLFRSVENQIVSNTMPRTTAELAEWDSDTSELPGDNVFEALYTDIFLAAEAKKHTRLGSRLNYEQPGVSSMFRSTGRNVDEIGEDQIKALEDLNGAWEDETFWFTLMTGGDGAEGNPSLLKQQAASLSNLTESVYPADIGFVPGQAISDLLPQTASAYTSFALFSAVDNGDVVAEEEPWAAVKLALIQDLRSGVDLSSYSGPGAAELAEAQDLATSLPPVDFKAGFIDIDEEWADAENWTTIKMYSPDFTSGYFLNAVDYQKTPDGFAPRPEDEQIYNTLFQRTLFMSLMIMGSCILLGYPIAYLLANLPMRTANLLMILVLLPFWTSLLVRTSAWKVMLQQQGVINDTLVWLGLIDEAGRLVMINNQFGTIVAMTHILLPFMILPMYSVMSTIPQTYVRAAKSLGATNWTAFWRVYFPQSVPGIGAGSILVFILAIGYYITPEIVGGTTGTFISNRIAYHISSSLNWGLAAALGSILLVAVLVLYWAYDKIVGIDNVKLG</sequence>
<evidence type="ECO:0000256" key="6">
    <source>
        <dbReference type="ARBA" id="ARBA00022989"/>
    </source>
</evidence>
<evidence type="ECO:0000259" key="9">
    <source>
        <dbReference type="PROSITE" id="PS50928"/>
    </source>
</evidence>
<dbReference type="EMBL" id="FRCB01000001">
    <property type="protein sequence ID" value="SHL49656.1"/>
    <property type="molecule type" value="Genomic_DNA"/>
</dbReference>
<comment type="subcellular location">
    <subcellularLocation>
        <location evidence="1 8">Cell membrane</location>
        <topology evidence="1 8">Multi-pass membrane protein</topology>
    </subcellularLocation>
</comment>
<accession>A0A1M7B450</accession>
<keyword evidence="4" id="KW-1003">Cell membrane</keyword>
<feature type="transmembrane region" description="Helical" evidence="8">
    <location>
        <begin position="522"/>
        <end position="543"/>
    </location>
</feature>
<dbReference type="SUPFAM" id="SSF161098">
    <property type="entry name" value="MetI-like"/>
    <property type="match status" value="1"/>
</dbReference>
<keyword evidence="11" id="KW-1185">Reference proteome</keyword>
<dbReference type="GO" id="GO:0005886">
    <property type="term" value="C:plasma membrane"/>
    <property type="evidence" value="ECO:0007669"/>
    <property type="project" value="UniProtKB-SubCell"/>
</dbReference>
<feature type="transmembrane region" description="Helical" evidence="8">
    <location>
        <begin position="423"/>
        <end position="444"/>
    </location>
</feature>
<evidence type="ECO:0000256" key="2">
    <source>
        <dbReference type="ARBA" id="ARBA00007069"/>
    </source>
</evidence>
<dbReference type="RefSeq" id="WP_149778212.1">
    <property type="nucleotide sequence ID" value="NZ_FRCB01000001.1"/>
</dbReference>
<protein>
    <submittedName>
        <fullName evidence="10">Putative spermidine/putrescine transport system permease protein</fullName>
    </submittedName>
</protein>
<dbReference type="Pfam" id="PF00528">
    <property type="entry name" value="BPD_transp_1"/>
    <property type="match status" value="1"/>
</dbReference>
<keyword evidence="5 8" id="KW-0812">Transmembrane</keyword>
<evidence type="ECO:0000256" key="7">
    <source>
        <dbReference type="ARBA" id="ARBA00023136"/>
    </source>
</evidence>
<keyword evidence="7 8" id="KW-0472">Membrane</keyword>
<comment type="similarity">
    <text evidence="2">Belongs to the binding-protein-dependent transport system permease family. CysTW subfamily.</text>
</comment>
<evidence type="ECO:0000256" key="5">
    <source>
        <dbReference type="ARBA" id="ARBA00022692"/>
    </source>
</evidence>
<reference evidence="10 11" key="1">
    <citation type="submission" date="2016-11" db="EMBL/GenBank/DDBJ databases">
        <authorList>
            <person name="Varghese N."/>
            <person name="Submissions S."/>
        </authorList>
    </citation>
    <scope>NUCLEOTIDE SEQUENCE [LARGE SCALE GENOMIC DNA]</scope>
    <source>
        <strain evidence="10 11">DSM 28249</strain>
    </source>
</reference>
<dbReference type="AlphaFoldDB" id="A0A1M7B450"/>
<evidence type="ECO:0000256" key="4">
    <source>
        <dbReference type="ARBA" id="ARBA00022475"/>
    </source>
</evidence>
<dbReference type="Gene3D" id="1.10.3720.10">
    <property type="entry name" value="MetI-like"/>
    <property type="match status" value="1"/>
</dbReference>
<dbReference type="Proteomes" id="UP000322545">
    <property type="component" value="Unassembled WGS sequence"/>
</dbReference>
<evidence type="ECO:0000256" key="3">
    <source>
        <dbReference type="ARBA" id="ARBA00022448"/>
    </source>
</evidence>
<evidence type="ECO:0000256" key="8">
    <source>
        <dbReference type="RuleBase" id="RU363032"/>
    </source>
</evidence>
<dbReference type="PANTHER" id="PTHR42929:SF5">
    <property type="entry name" value="ABC TRANSPORTER PERMEASE PROTEIN"/>
    <property type="match status" value="1"/>
</dbReference>
<evidence type="ECO:0000313" key="10">
    <source>
        <dbReference type="EMBL" id="SHL49656.1"/>
    </source>
</evidence>
<proteinExistence type="inferred from homology"/>
<evidence type="ECO:0000313" key="11">
    <source>
        <dbReference type="Proteomes" id="UP000322545"/>
    </source>
</evidence>
<feature type="transmembrane region" description="Helical" evidence="8">
    <location>
        <begin position="339"/>
        <end position="361"/>
    </location>
</feature>
<dbReference type="CDD" id="cd06261">
    <property type="entry name" value="TM_PBP2"/>
    <property type="match status" value="1"/>
</dbReference>
<dbReference type="InterPro" id="IPR035906">
    <property type="entry name" value="MetI-like_sf"/>
</dbReference>
<feature type="transmembrane region" description="Helical" evidence="8">
    <location>
        <begin position="476"/>
        <end position="495"/>
    </location>
</feature>
<dbReference type="InterPro" id="IPR000515">
    <property type="entry name" value="MetI-like"/>
</dbReference>
<feature type="domain" description="ABC transmembrane type-1" evidence="9">
    <location>
        <begin position="335"/>
        <end position="543"/>
    </location>
</feature>
<keyword evidence="3 8" id="KW-0813">Transport</keyword>
<keyword evidence="6 8" id="KW-1133">Transmembrane helix</keyword>
<name>A0A1M7B450_9RHOB</name>
<evidence type="ECO:0000256" key="1">
    <source>
        <dbReference type="ARBA" id="ARBA00004651"/>
    </source>
</evidence>
<feature type="transmembrane region" description="Helical" evidence="8">
    <location>
        <begin position="368"/>
        <end position="385"/>
    </location>
</feature>
<feature type="transmembrane region" description="Helical" evidence="8">
    <location>
        <begin position="33"/>
        <end position="53"/>
    </location>
</feature>
<gene>
    <name evidence="10" type="ORF">SAMN05443432_101680</name>
</gene>
<dbReference type="PANTHER" id="PTHR42929">
    <property type="entry name" value="INNER MEMBRANE ABC TRANSPORTER PERMEASE PROTEIN YDCU-RELATED-RELATED"/>
    <property type="match status" value="1"/>
</dbReference>
<dbReference type="GO" id="GO:0055085">
    <property type="term" value="P:transmembrane transport"/>
    <property type="evidence" value="ECO:0007669"/>
    <property type="project" value="InterPro"/>
</dbReference>
<dbReference type="PROSITE" id="PS50928">
    <property type="entry name" value="ABC_TM1"/>
    <property type="match status" value="1"/>
</dbReference>